<dbReference type="AlphaFoldDB" id="A0A195D7G9"/>
<evidence type="ECO:0000313" key="2">
    <source>
        <dbReference type="Proteomes" id="UP000078542"/>
    </source>
</evidence>
<organism evidence="1 2">
    <name type="scientific">Cyphomyrmex costatus</name>
    <dbReference type="NCBI Taxonomy" id="456900"/>
    <lineage>
        <taxon>Eukaryota</taxon>
        <taxon>Metazoa</taxon>
        <taxon>Ecdysozoa</taxon>
        <taxon>Arthropoda</taxon>
        <taxon>Hexapoda</taxon>
        <taxon>Insecta</taxon>
        <taxon>Pterygota</taxon>
        <taxon>Neoptera</taxon>
        <taxon>Endopterygota</taxon>
        <taxon>Hymenoptera</taxon>
        <taxon>Apocrita</taxon>
        <taxon>Aculeata</taxon>
        <taxon>Formicoidea</taxon>
        <taxon>Formicidae</taxon>
        <taxon>Myrmicinae</taxon>
        <taxon>Cyphomyrmex</taxon>
    </lineage>
</organism>
<protein>
    <submittedName>
        <fullName evidence="1">Uncharacterized protein</fullName>
    </submittedName>
</protein>
<dbReference type="Proteomes" id="UP000078542">
    <property type="component" value="Unassembled WGS sequence"/>
</dbReference>
<keyword evidence="2" id="KW-1185">Reference proteome</keyword>
<name>A0A195D7G9_9HYME</name>
<evidence type="ECO:0000313" key="1">
    <source>
        <dbReference type="EMBL" id="KYN08808.1"/>
    </source>
</evidence>
<dbReference type="EMBL" id="KQ976749">
    <property type="protein sequence ID" value="KYN08808.1"/>
    <property type="molecule type" value="Genomic_DNA"/>
</dbReference>
<proteinExistence type="predicted"/>
<sequence length="82" mass="9420">MRDLGKWVTMTLRASSRQPKRKTLLSNEYIAGTMSVAGSRCHDETKRLETHFQEQEGDWTQVRSLTCCSCRNEAQSYAHTLP</sequence>
<accession>A0A195D7G9</accession>
<reference evidence="1 2" key="1">
    <citation type="submission" date="2016-03" db="EMBL/GenBank/DDBJ databases">
        <title>Cyphomyrmex costatus WGS genome.</title>
        <authorList>
            <person name="Nygaard S."/>
            <person name="Hu H."/>
            <person name="Boomsma J."/>
            <person name="Zhang G."/>
        </authorList>
    </citation>
    <scope>NUCLEOTIDE SEQUENCE [LARGE SCALE GENOMIC DNA]</scope>
    <source>
        <strain evidence="1">MS0001</strain>
        <tissue evidence="1">Whole body</tissue>
    </source>
</reference>
<gene>
    <name evidence="1" type="ORF">ALC62_00264</name>
</gene>